<feature type="compositionally biased region" description="Polar residues" evidence="1">
    <location>
        <begin position="240"/>
        <end position="262"/>
    </location>
</feature>
<evidence type="ECO:0008006" key="3">
    <source>
        <dbReference type="Google" id="ProtNLM"/>
    </source>
</evidence>
<feature type="compositionally biased region" description="Polar residues" evidence="1">
    <location>
        <begin position="134"/>
        <end position="145"/>
    </location>
</feature>
<organism evidence="2">
    <name type="scientific">Clastoptera arizonana</name>
    <name type="common">Arizona spittle bug</name>
    <dbReference type="NCBI Taxonomy" id="38151"/>
    <lineage>
        <taxon>Eukaryota</taxon>
        <taxon>Metazoa</taxon>
        <taxon>Ecdysozoa</taxon>
        <taxon>Arthropoda</taxon>
        <taxon>Hexapoda</taxon>
        <taxon>Insecta</taxon>
        <taxon>Pterygota</taxon>
        <taxon>Neoptera</taxon>
        <taxon>Paraneoptera</taxon>
        <taxon>Hemiptera</taxon>
        <taxon>Auchenorrhyncha</taxon>
        <taxon>Cercopoidea</taxon>
        <taxon>Clastopteridae</taxon>
        <taxon>Clastoptera</taxon>
    </lineage>
</organism>
<accession>A0A1B6D2F0</accession>
<feature type="compositionally biased region" description="Polar residues" evidence="1">
    <location>
        <begin position="12"/>
        <end position="43"/>
    </location>
</feature>
<evidence type="ECO:0000313" key="2">
    <source>
        <dbReference type="EMBL" id="JAS19889.1"/>
    </source>
</evidence>
<feature type="region of interest" description="Disordered" evidence="1">
    <location>
        <begin position="1"/>
        <end position="197"/>
    </location>
</feature>
<gene>
    <name evidence="2" type="ORF">g.27540</name>
</gene>
<dbReference type="AlphaFoldDB" id="A0A1B6D2F0"/>
<feature type="region of interest" description="Disordered" evidence="1">
    <location>
        <begin position="240"/>
        <end position="263"/>
    </location>
</feature>
<feature type="compositionally biased region" description="Basic and acidic residues" evidence="1">
    <location>
        <begin position="52"/>
        <end position="63"/>
    </location>
</feature>
<proteinExistence type="predicted"/>
<feature type="compositionally biased region" description="Polar residues" evidence="1">
    <location>
        <begin position="183"/>
        <end position="194"/>
    </location>
</feature>
<sequence length="382" mass="42469">MNLDSGGESDIENNSLSQVAHETIPATDSSASESSHKPSTTRYNRAFSLRRGRLDEAKKEPSFRESILSKTKSLETPLKAIPPRITRRDPVLASTPAPSFSRTDCGRFSMRAQKPSPQSPPMSSLKKDVKKKSGSCNRSNSTLSSKEVEFQNWKRRKSYDPMKAAAEGKKKEAARKQPPVANPMTQSTITTPKSPVNPVLRSASFHGTRQLVVSSSDDEEEEVILSAEEEDWPVLQVPRSSLENTPKGSHVSLYSTNSTSSLRARPKLETNSRTKMEINKCLVEQEEKGVDTLVISALSGLSHKLKGNSCNLLKKLRYLYDEDSPKGHQLNAEIEQLEASEPGSPQVKSPSRELSTTLRNLKRIENMLKVLDDVLFDEEDFQ</sequence>
<feature type="compositionally biased region" description="Basic and acidic residues" evidence="1">
    <location>
        <begin position="166"/>
        <end position="175"/>
    </location>
</feature>
<evidence type="ECO:0000256" key="1">
    <source>
        <dbReference type="SAM" id="MobiDB-lite"/>
    </source>
</evidence>
<protein>
    <recommendedName>
        <fullName evidence="3">CEP170 C-terminal domain-containing protein</fullName>
    </recommendedName>
</protein>
<dbReference type="EMBL" id="GEDC01017409">
    <property type="protein sequence ID" value="JAS19889.1"/>
    <property type="molecule type" value="Transcribed_RNA"/>
</dbReference>
<reference evidence="2" key="1">
    <citation type="submission" date="2015-12" db="EMBL/GenBank/DDBJ databases">
        <title>De novo transcriptome assembly of four potential Pierce s Disease insect vectors from Arizona vineyards.</title>
        <authorList>
            <person name="Tassone E.E."/>
        </authorList>
    </citation>
    <scope>NUCLEOTIDE SEQUENCE</scope>
</reference>
<name>A0A1B6D2F0_9HEMI</name>